<feature type="compositionally biased region" description="Polar residues" evidence="1">
    <location>
        <begin position="52"/>
        <end position="62"/>
    </location>
</feature>
<name>A0ABP1R150_9HEXA</name>
<evidence type="ECO:0000256" key="1">
    <source>
        <dbReference type="SAM" id="MobiDB-lite"/>
    </source>
</evidence>
<keyword evidence="3" id="KW-1185">Reference proteome</keyword>
<sequence length="62" mass="6703">MELTSRPLIARVAVEDASTSSCSMPVVKASSAKGRMDRPWRQKSTMKGKKAQNINPASHCGN</sequence>
<protein>
    <submittedName>
        <fullName evidence="2">Uncharacterized protein</fullName>
    </submittedName>
</protein>
<dbReference type="Proteomes" id="UP001642540">
    <property type="component" value="Unassembled WGS sequence"/>
</dbReference>
<evidence type="ECO:0000313" key="3">
    <source>
        <dbReference type="Proteomes" id="UP001642540"/>
    </source>
</evidence>
<reference evidence="2 3" key="1">
    <citation type="submission" date="2024-08" db="EMBL/GenBank/DDBJ databases">
        <authorList>
            <person name="Cucini C."/>
            <person name="Frati F."/>
        </authorList>
    </citation>
    <scope>NUCLEOTIDE SEQUENCE [LARGE SCALE GENOMIC DNA]</scope>
</reference>
<comment type="caution">
    <text evidence="2">The sequence shown here is derived from an EMBL/GenBank/DDBJ whole genome shotgun (WGS) entry which is preliminary data.</text>
</comment>
<evidence type="ECO:0000313" key="2">
    <source>
        <dbReference type="EMBL" id="CAL8117237.1"/>
    </source>
</evidence>
<accession>A0ABP1R150</accession>
<organism evidence="2 3">
    <name type="scientific">Orchesella dallaii</name>
    <dbReference type="NCBI Taxonomy" id="48710"/>
    <lineage>
        <taxon>Eukaryota</taxon>
        <taxon>Metazoa</taxon>
        <taxon>Ecdysozoa</taxon>
        <taxon>Arthropoda</taxon>
        <taxon>Hexapoda</taxon>
        <taxon>Collembola</taxon>
        <taxon>Entomobryomorpha</taxon>
        <taxon>Entomobryoidea</taxon>
        <taxon>Orchesellidae</taxon>
        <taxon>Orchesellinae</taxon>
        <taxon>Orchesella</taxon>
    </lineage>
</organism>
<proteinExistence type="predicted"/>
<gene>
    <name evidence="2" type="ORF">ODALV1_LOCUS17597</name>
</gene>
<feature type="region of interest" description="Disordered" evidence="1">
    <location>
        <begin position="25"/>
        <end position="62"/>
    </location>
</feature>
<dbReference type="EMBL" id="CAXLJM020000053">
    <property type="protein sequence ID" value="CAL8117237.1"/>
    <property type="molecule type" value="Genomic_DNA"/>
</dbReference>